<reference evidence="11 12" key="1">
    <citation type="submission" date="2018-08" db="EMBL/GenBank/DDBJ databases">
        <title>Sequencing the genomes of 1000 actinobacteria strains.</title>
        <authorList>
            <person name="Klenk H.-P."/>
        </authorList>
    </citation>
    <scope>NUCLEOTIDE SEQUENCE [LARGE SCALE GENOMIC DNA]</scope>
    <source>
        <strain evidence="11 12">DSM 44099</strain>
    </source>
</reference>
<dbReference type="FunFam" id="2.130.10.10:FF:000534">
    <property type="entry name" value="Xyloglucanase Xgh74A"/>
    <property type="match status" value="1"/>
</dbReference>
<dbReference type="OrthoDB" id="9764804at2"/>
<dbReference type="PANTHER" id="PTHR43739:SF2">
    <property type="entry name" value="OLIGOXYLOGLUCAN-REDUCING END-SPECIFIC XYLOGLUCANASE-RELATED"/>
    <property type="match status" value="1"/>
</dbReference>
<dbReference type="PROSITE" id="PS51173">
    <property type="entry name" value="CBM2"/>
    <property type="match status" value="1"/>
</dbReference>
<feature type="domain" description="CBM2" evidence="10">
    <location>
        <begin position="799"/>
        <end position="902"/>
    </location>
</feature>
<feature type="chain" id="PRO_5017693672" evidence="9">
    <location>
        <begin position="30"/>
        <end position="902"/>
    </location>
</feature>
<evidence type="ECO:0000256" key="6">
    <source>
        <dbReference type="ARBA" id="ARBA00023326"/>
    </source>
</evidence>
<feature type="compositionally biased region" description="Low complexity" evidence="8">
    <location>
        <begin position="763"/>
        <end position="783"/>
    </location>
</feature>
<dbReference type="EMBL" id="QUMQ01000001">
    <property type="protein sequence ID" value="REG00220.1"/>
    <property type="molecule type" value="Genomic_DNA"/>
</dbReference>
<dbReference type="InterPro" id="IPR012291">
    <property type="entry name" value="CBM2_carb-bd_dom_sf"/>
</dbReference>
<dbReference type="RefSeq" id="WP_116071597.1">
    <property type="nucleotide sequence ID" value="NZ_BONB01000003.1"/>
</dbReference>
<keyword evidence="3" id="KW-0136">Cellulose degradation</keyword>
<dbReference type="GO" id="GO:0004553">
    <property type="term" value="F:hydrolase activity, hydrolyzing O-glycosyl compounds"/>
    <property type="evidence" value="ECO:0007669"/>
    <property type="project" value="InterPro"/>
</dbReference>
<evidence type="ECO:0000256" key="8">
    <source>
        <dbReference type="SAM" id="MobiDB-lite"/>
    </source>
</evidence>
<dbReference type="InterPro" id="IPR015943">
    <property type="entry name" value="WD40/YVTN_repeat-like_dom_sf"/>
</dbReference>
<name>A0A3D9ZTI5_9ACTN</name>
<sequence length="902" mass="94230">MRSSRTWGPALAATILAAAAALTFVGPQAALVPTAAATDAYAWKNVRIDGGGFVSGIVFNPGQRDLIYARTDIGGAYRWNAAGSAWVPLLDWVGWDRWGWNGVLSMAADPVQTNRVYAAVGMYTNSWDPNNGAILRSTDRGASWQAFNLPFKVGGNMPGRGQGERLAVDPNDSRIVYFGAEGGNGLWRSTDYGVTWARVTAFHNAGNYAQDPSDPNGYLTGNQGVTWVDFDQSTGATGTATRTIYVGVADKQNPVYRSTDAGVTWQRIPDQPTGFLAHKAVVDPTGGFLYIATSDTGGPYDGGKGDVWKLSRATGAWTRISPVPSTSADDYFGYSGLTIDRQNPGTLIVATQISWWPDVIFFRTRDGGATWSRVWDFNGYPNRVNRYTMDISANPWLDFNTAPSQPEQTPKLGWMTESLEIDPFDANRMLYGTGATLYATTNLTAWDSASGTFTVRPMARGIEETAVLDLASPPSGAPLISALGDIGGFRHDDLAAVPPNFHDTPNLGSNTSLDFAEANPSVMVRVGNGDRAANPNLNRIGVSTDGGRTWYQGQEPGGVTGGGTVAIATDASAVVWSPQGTGVQFSTTRGSSWSPSSGIPTGAIVEASRTNPQRFFGYAAGRVYASADGGRTFTAGASGLPDGAKLKTVGADVWVAGTGGLYRSSDNGATFTRVSTVSAAVNVGFGKAAPGRSYPAIFLVGTVDGVAGVFRSDDTGGTWVRINDAQHQYGNAGEALTGDPRVFGRVYLGTNGRGILVADRTGPEPTAGPTSSPTASPTSSPTAGPTPTPTATPTTGPTPTAGPGGCAATYRVTGSWPGGFQGEVAVRNTGSTATAGWAVTWTYPSGTQITQLWGGDYTASGTAVTVRNTAWNGTLAPNASTTFGFLGTGTAAIPATVTCQRS</sequence>
<dbReference type="Proteomes" id="UP000256913">
    <property type="component" value="Unassembled WGS sequence"/>
</dbReference>
<evidence type="ECO:0000256" key="5">
    <source>
        <dbReference type="ARBA" id="ARBA00023295"/>
    </source>
</evidence>
<keyword evidence="6" id="KW-0624">Polysaccharide degradation</keyword>
<feature type="region of interest" description="Disordered" evidence="8">
    <location>
        <begin position="755"/>
        <end position="807"/>
    </location>
</feature>
<feature type="compositionally biased region" description="Low complexity" evidence="8">
    <location>
        <begin position="791"/>
        <end position="807"/>
    </location>
</feature>
<dbReference type="SMART" id="SM00637">
    <property type="entry name" value="CBD_II"/>
    <property type="match status" value="1"/>
</dbReference>
<dbReference type="GO" id="GO:0030245">
    <property type="term" value="P:cellulose catabolic process"/>
    <property type="evidence" value="ECO:0007669"/>
    <property type="project" value="UniProtKB-KW"/>
</dbReference>
<gene>
    <name evidence="11" type="ORF">DFJ67_6271</name>
</gene>
<organism evidence="11 12">
    <name type="scientific">Asanoa ferruginea</name>
    <dbReference type="NCBI Taxonomy" id="53367"/>
    <lineage>
        <taxon>Bacteria</taxon>
        <taxon>Bacillati</taxon>
        <taxon>Actinomycetota</taxon>
        <taxon>Actinomycetes</taxon>
        <taxon>Micromonosporales</taxon>
        <taxon>Micromonosporaceae</taxon>
        <taxon>Asanoa</taxon>
    </lineage>
</organism>
<dbReference type="SUPFAM" id="SSF49384">
    <property type="entry name" value="Carbohydrate-binding domain"/>
    <property type="match status" value="1"/>
</dbReference>
<comment type="similarity">
    <text evidence="7">Belongs to the glycosyl hydrolase 74 family.</text>
</comment>
<keyword evidence="1 9" id="KW-0732">Signal</keyword>
<comment type="caution">
    <text evidence="11">The sequence shown here is derived from an EMBL/GenBank/DDBJ whole genome shotgun (WGS) entry which is preliminary data.</text>
</comment>
<evidence type="ECO:0000256" key="1">
    <source>
        <dbReference type="ARBA" id="ARBA00022729"/>
    </source>
</evidence>
<dbReference type="SUPFAM" id="SSF110296">
    <property type="entry name" value="Oligoxyloglucan reducing end-specific cellobiohydrolase"/>
    <property type="match status" value="2"/>
</dbReference>
<dbReference type="AlphaFoldDB" id="A0A3D9ZTI5"/>
<dbReference type="Pfam" id="PF00553">
    <property type="entry name" value="CBM_2"/>
    <property type="match status" value="1"/>
</dbReference>
<keyword evidence="2" id="KW-0378">Hydrolase</keyword>
<feature type="signal peptide" evidence="9">
    <location>
        <begin position="1"/>
        <end position="29"/>
    </location>
</feature>
<evidence type="ECO:0000256" key="7">
    <source>
        <dbReference type="ARBA" id="ARBA00037986"/>
    </source>
</evidence>
<evidence type="ECO:0000256" key="2">
    <source>
        <dbReference type="ARBA" id="ARBA00022801"/>
    </source>
</evidence>
<dbReference type="PANTHER" id="PTHR43739">
    <property type="entry name" value="XYLOGLUCANASE (EUROFUNG)"/>
    <property type="match status" value="1"/>
</dbReference>
<dbReference type="CDD" id="cd15482">
    <property type="entry name" value="Sialidase_non-viral"/>
    <property type="match status" value="2"/>
</dbReference>
<dbReference type="GO" id="GO:0010411">
    <property type="term" value="P:xyloglucan metabolic process"/>
    <property type="evidence" value="ECO:0007669"/>
    <property type="project" value="TreeGrafter"/>
</dbReference>
<keyword evidence="4" id="KW-0119">Carbohydrate metabolism</keyword>
<evidence type="ECO:0000256" key="3">
    <source>
        <dbReference type="ARBA" id="ARBA00023001"/>
    </source>
</evidence>
<dbReference type="InterPro" id="IPR008965">
    <property type="entry name" value="CBM2/CBM3_carb-bd_dom_sf"/>
</dbReference>
<evidence type="ECO:0000256" key="9">
    <source>
        <dbReference type="SAM" id="SignalP"/>
    </source>
</evidence>
<proteinExistence type="inferred from homology"/>
<dbReference type="GO" id="GO:0030247">
    <property type="term" value="F:polysaccharide binding"/>
    <property type="evidence" value="ECO:0007669"/>
    <property type="project" value="UniProtKB-UniRule"/>
</dbReference>
<dbReference type="InterPro" id="IPR052025">
    <property type="entry name" value="Xyloglucanase_GH74"/>
</dbReference>
<dbReference type="InterPro" id="IPR001919">
    <property type="entry name" value="CBD2"/>
</dbReference>
<dbReference type="Gene3D" id="2.130.10.10">
    <property type="entry name" value="YVTN repeat-like/Quinoprotein amine dehydrogenase"/>
    <property type="match status" value="2"/>
</dbReference>
<accession>A0A3D9ZTI5</accession>
<evidence type="ECO:0000313" key="11">
    <source>
        <dbReference type="EMBL" id="REG00220.1"/>
    </source>
</evidence>
<evidence type="ECO:0000256" key="4">
    <source>
        <dbReference type="ARBA" id="ARBA00023277"/>
    </source>
</evidence>
<dbReference type="Gene3D" id="2.60.40.290">
    <property type="match status" value="1"/>
</dbReference>
<keyword evidence="12" id="KW-1185">Reference proteome</keyword>
<protein>
    <submittedName>
        <fullName evidence="11">Cellulose binding domain-containing protein</fullName>
    </submittedName>
</protein>
<evidence type="ECO:0000259" key="10">
    <source>
        <dbReference type="PROSITE" id="PS51173"/>
    </source>
</evidence>
<evidence type="ECO:0000313" key="12">
    <source>
        <dbReference type="Proteomes" id="UP000256913"/>
    </source>
</evidence>
<keyword evidence="5" id="KW-0326">Glycosidase</keyword>